<dbReference type="Gene3D" id="3.90.1200.10">
    <property type="match status" value="1"/>
</dbReference>
<sequence>MIHSLDTLAPRQRALVEAWLPAVEVEADMSWRLVETTVLRARVGEQVVVIKAGGASDHHIAREIRAHREWTGPWVQHGRAARMLYADVDAKILVTAYVPGTLVQGTTAAAEMDIYVQAGELLREFHAQAAIEDPDYETRMNAKALAWLDGPHRIAPDVVEVLRAFIRSWPRLTVTCVPTHGDWQGRNWLLDNGVLRVIDLGRAGLRPAAEDLERLAVQEFVWHPGAEEAFLSGYGADPREPDLWVRQRARAAIGTACWAHQIGNQDFEAQGHRMIADVLTQAALAGAAAVRGRPSPMVVCGGEHRSLDVVPSKALAKLVGWLTKR</sequence>
<evidence type="ECO:0000313" key="2">
    <source>
        <dbReference type="Proteomes" id="UP001595712"/>
    </source>
</evidence>
<evidence type="ECO:0000313" key="1">
    <source>
        <dbReference type="EMBL" id="MFC3491422.1"/>
    </source>
</evidence>
<protein>
    <submittedName>
        <fullName evidence="1">Phosphotransferase family protein</fullName>
    </submittedName>
</protein>
<keyword evidence="2" id="KW-1185">Reference proteome</keyword>
<dbReference type="SUPFAM" id="SSF56112">
    <property type="entry name" value="Protein kinase-like (PK-like)"/>
    <property type="match status" value="1"/>
</dbReference>
<dbReference type="RefSeq" id="WP_387970189.1">
    <property type="nucleotide sequence ID" value="NZ_JBHRWO010000004.1"/>
</dbReference>
<proteinExistence type="predicted"/>
<comment type="caution">
    <text evidence="1">The sequence shown here is derived from an EMBL/GenBank/DDBJ whole genome shotgun (WGS) entry which is preliminary data.</text>
</comment>
<dbReference type="InterPro" id="IPR011009">
    <property type="entry name" value="Kinase-like_dom_sf"/>
</dbReference>
<accession>A0ABV7PV22</accession>
<dbReference type="Proteomes" id="UP001595712">
    <property type="component" value="Unassembled WGS sequence"/>
</dbReference>
<dbReference type="EMBL" id="JBHRWO010000004">
    <property type="protein sequence ID" value="MFC3491422.1"/>
    <property type="molecule type" value="Genomic_DNA"/>
</dbReference>
<organism evidence="1 2">
    <name type="scientific">Glycomyces rhizosphaerae</name>
    <dbReference type="NCBI Taxonomy" id="2054422"/>
    <lineage>
        <taxon>Bacteria</taxon>
        <taxon>Bacillati</taxon>
        <taxon>Actinomycetota</taxon>
        <taxon>Actinomycetes</taxon>
        <taxon>Glycomycetales</taxon>
        <taxon>Glycomycetaceae</taxon>
        <taxon>Glycomyces</taxon>
    </lineage>
</organism>
<name>A0ABV7PV22_9ACTN</name>
<reference evidence="2" key="1">
    <citation type="journal article" date="2019" name="Int. J. Syst. Evol. Microbiol.">
        <title>The Global Catalogue of Microorganisms (GCM) 10K type strain sequencing project: providing services to taxonomists for standard genome sequencing and annotation.</title>
        <authorList>
            <consortium name="The Broad Institute Genomics Platform"/>
            <consortium name="The Broad Institute Genome Sequencing Center for Infectious Disease"/>
            <person name="Wu L."/>
            <person name="Ma J."/>
        </authorList>
    </citation>
    <scope>NUCLEOTIDE SEQUENCE [LARGE SCALE GENOMIC DNA]</scope>
    <source>
        <strain evidence="2">CGMCC 4.7396</strain>
    </source>
</reference>
<gene>
    <name evidence="1" type="ORF">ACFO8M_02835</name>
</gene>